<feature type="binding site" evidence="7">
    <location>
        <begin position="69"/>
        <end position="72"/>
    </location>
    <ligand>
        <name>carbamoyl phosphate</name>
        <dbReference type="ChEBI" id="CHEBI:58228"/>
    </ligand>
</feature>
<dbReference type="InterPro" id="IPR036901">
    <property type="entry name" value="Asp/Orn_carbamoylTrfase_sf"/>
</dbReference>
<sequence>MSTTTREETIPHQPEIGLGGIRHFLADDDLSPQEQREVLELALELKQEPFKYRPLEGPKSVALLFSKTSTRTRFSFEAGIAALGGHAIMATDQNSQLGKGETLQDTAAVLSRFTEMIIWRTFAHQNLIDMAETSTVPIINSLTDDLHPCQILADLLTCAEEFGGVDKLAGKKAVYLGDGANNMANSYLIGFATAGVDIAICAPDDFQPEQHFVDRAQDRAAQTGATITVSNDPKVVEGADIIITDTWVSMGHEGDGKDRRTPFLPYQVNEALMAQAKSDAIFLHCLPAYRGNEVTAEVIDGAQSRVFDEAENRLHAQKALMVWLLDQAAQAASVQATSEKA</sequence>
<dbReference type="NCBIfam" id="TIGR00658">
    <property type="entry name" value="orni_carb_tr"/>
    <property type="match status" value="1"/>
</dbReference>
<comment type="similarity">
    <text evidence="2 7">Belongs to the aspartate/ornithine carbamoyltransferase superfamily. OTCase family.</text>
</comment>
<keyword evidence="5 7" id="KW-0808">Transferase</keyword>
<comment type="caution">
    <text evidence="10">The sequence shown here is derived from an EMBL/GenBank/DDBJ whole genome shotgun (WGS) entry which is preliminary data.</text>
</comment>
<feature type="binding site" evidence="7">
    <location>
        <position position="120"/>
    </location>
    <ligand>
        <name>carbamoyl phosphate</name>
        <dbReference type="ChEBI" id="CHEBI:58228"/>
    </ligand>
</feature>
<dbReference type="InterPro" id="IPR006131">
    <property type="entry name" value="Asp_carbamoyltransf_Asp/Orn-bd"/>
</dbReference>
<evidence type="ECO:0000259" key="9">
    <source>
        <dbReference type="Pfam" id="PF02729"/>
    </source>
</evidence>
<gene>
    <name evidence="10" type="ORF">AYJ05_10465</name>
</gene>
<evidence type="ECO:0000256" key="5">
    <source>
        <dbReference type="ARBA" id="ARBA00022679"/>
    </source>
</evidence>
<feature type="binding site" evidence="7">
    <location>
        <begin position="285"/>
        <end position="286"/>
    </location>
    <ligand>
        <name>carbamoyl phosphate</name>
        <dbReference type="ChEBI" id="CHEBI:58228"/>
    </ligand>
</feature>
<dbReference type="GO" id="GO:0042450">
    <property type="term" value="P:L-arginine biosynthetic process via ornithine"/>
    <property type="evidence" value="ECO:0007669"/>
    <property type="project" value="UniProtKB-UniRule"/>
</dbReference>
<reference evidence="11" key="1">
    <citation type="submission" date="2016-02" db="EMBL/GenBank/DDBJ databases">
        <authorList>
            <person name="Kaur G."/>
            <person name="Nair G.R."/>
            <person name="Mayilraj S."/>
        </authorList>
    </citation>
    <scope>NUCLEOTIDE SEQUENCE [LARGE SCALE GENOMIC DNA]</scope>
    <source>
        <strain evidence="11">GA-15</strain>
    </source>
</reference>
<accession>A0A177IAF5</accession>
<dbReference type="InterPro" id="IPR006130">
    <property type="entry name" value="Asp/Orn_carbamoylTrfase"/>
</dbReference>
<evidence type="ECO:0000256" key="1">
    <source>
        <dbReference type="ARBA" id="ARBA00004975"/>
    </source>
</evidence>
<dbReference type="NCBIfam" id="NF001986">
    <property type="entry name" value="PRK00779.1"/>
    <property type="match status" value="1"/>
</dbReference>
<dbReference type="AlphaFoldDB" id="A0A177IAF5"/>
<dbReference type="InterPro" id="IPR002292">
    <property type="entry name" value="Orn/put_carbamltrans"/>
</dbReference>
<dbReference type="STRING" id="1705.CA21670_06410"/>
<comment type="pathway">
    <text evidence="1">Amino-acid biosynthesis; L-arginine biosynthesis; L-arginine from L-ornithine and carbamoyl phosphate: step 1/3.</text>
</comment>
<dbReference type="GO" id="GO:0016597">
    <property type="term" value="F:amino acid binding"/>
    <property type="evidence" value="ECO:0007669"/>
    <property type="project" value="InterPro"/>
</dbReference>
<feature type="domain" description="Aspartate/ornithine carbamoyltransferase Asp/Orn-binding" evidence="8">
    <location>
        <begin position="170"/>
        <end position="324"/>
    </location>
</feature>
<evidence type="ECO:0000256" key="2">
    <source>
        <dbReference type="ARBA" id="ARBA00007805"/>
    </source>
</evidence>
<keyword evidence="11" id="KW-1185">Reference proteome</keyword>
<keyword evidence="7" id="KW-0963">Cytoplasm</keyword>
<dbReference type="PANTHER" id="PTHR45753">
    <property type="entry name" value="ORNITHINE CARBAMOYLTRANSFERASE, MITOCHONDRIAL"/>
    <property type="match status" value="1"/>
</dbReference>
<dbReference type="FunFam" id="3.40.50.1370:FF:000008">
    <property type="entry name" value="Ornithine carbamoyltransferase"/>
    <property type="match status" value="1"/>
</dbReference>
<dbReference type="GO" id="GO:0004585">
    <property type="term" value="F:ornithine carbamoyltransferase activity"/>
    <property type="evidence" value="ECO:0007669"/>
    <property type="project" value="UniProtKB-UniRule"/>
</dbReference>
<dbReference type="EC" id="2.1.3.3" evidence="3 7"/>
<dbReference type="GO" id="GO:0019240">
    <property type="term" value="P:citrulline biosynthetic process"/>
    <property type="evidence" value="ECO:0007669"/>
    <property type="project" value="TreeGrafter"/>
</dbReference>
<dbReference type="Pfam" id="PF00185">
    <property type="entry name" value="OTCace"/>
    <property type="match status" value="1"/>
</dbReference>
<feature type="binding site" evidence="7">
    <location>
        <position position="182"/>
    </location>
    <ligand>
        <name>L-ornithine</name>
        <dbReference type="ChEBI" id="CHEBI:46911"/>
    </ligand>
</feature>
<evidence type="ECO:0000256" key="4">
    <source>
        <dbReference type="ARBA" id="ARBA00016634"/>
    </source>
</evidence>
<dbReference type="HAMAP" id="MF_01109">
    <property type="entry name" value="OTCase"/>
    <property type="match status" value="1"/>
</dbReference>
<dbReference type="EMBL" id="LSTQ01000025">
    <property type="protein sequence ID" value="OAH25809.1"/>
    <property type="molecule type" value="Genomic_DNA"/>
</dbReference>
<feature type="binding site" evidence="7">
    <location>
        <position position="96"/>
    </location>
    <ligand>
        <name>carbamoyl phosphate</name>
        <dbReference type="ChEBI" id="CHEBI:58228"/>
    </ligand>
</feature>
<feature type="binding site" evidence="7">
    <location>
        <begin position="249"/>
        <end position="250"/>
    </location>
    <ligand>
        <name>L-ornithine</name>
        <dbReference type="ChEBI" id="CHEBI:46911"/>
    </ligand>
</feature>
<dbReference type="Pfam" id="PF02729">
    <property type="entry name" value="OTCace_N"/>
    <property type="match status" value="1"/>
</dbReference>
<dbReference type="InterPro" id="IPR024904">
    <property type="entry name" value="OTCase_ArgI"/>
</dbReference>
<feature type="domain" description="Aspartate/ornithine carbamoyltransferase carbamoyl-P binding" evidence="9">
    <location>
        <begin position="22"/>
        <end position="160"/>
    </location>
</feature>
<dbReference type="OrthoDB" id="9802587at2"/>
<organism evidence="10 11">
    <name type="scientific">Corynebacterium stationis</name>
    <dbReference type="NCBI Taxonomy" id="1705"/>
    <lineage>
        <taxon>Bacteria</taxon>
        <taxon>Bacillati</taxon>
        <taxon>Actinomycetota</taxon>
        <taxon>Actinomycetes</taxon>
        <taxon>Mycobacteriales</taxon>
        <taxon>Corynebacteriaceae</taxon>
        <taxon>Corynebacterium</taxon>
    </lineage>
</organism>
<evidence type="ECO:0000256" key="7">
    <source>
        <dbReference type="HAMAP-Rule" id="MF_01109"/>
    </source>
</evidence>
<dbReference type="SUPFAM" id="SSF53671">
    <property type="entry name" value="Aspartate/ornithine carbamoyltransferase"/>
    <property type="match status" value="1"/>
</dbReference>
<feature type="binding site" evidence="7">
    <location>
        <begin position="147"/>
        <end position="150"/>
    </location>
    <ligand>
        <name>carbamoyl phosphate</name>
        <dbReference type="ChEBI" id="CHEBI:58228"/>
    </ligand>
</feature>
<dbReference type="Proteomes" id="UP000076947">
    <property type="component" value="Unassembled WGS sequence"/>
</dbReference>
<evidence type="ECO:0000256" key="3">
    <source>
        <dbReference type="ARBA" id="ARBA00013007"/>
    </source>
</evidence>
<dbReference type="PROSITE" id="PS00097">
    <property type="entry name" value="CARBAMOYLTRANSFERASE"/>
    <property type="match status" value="1"/>
</dbReference>
<evidence type="ECO:0000256" key="6">
    <source>
        <dbReference type="ARBA" id="ARBA00048772"/>
    </source>
</evidence>
<dbReference type="PRINTS" id="PR00102">
    <property type="entry name" value="OTCASE"/>
</dbReference>
<proteinExistence type="inferred from homology"/>
<dbReference type="Gene3D" id="3.40.50.1370">
    <property type="entry name" value="Aspartate/ornithine carbamoyltransferase"/>
    <property type="match status" value="2"/>
</dbReference>
<dbReference type="GO" id="GO:0005737">
    <property type="term" value="C:cytoplasm"/>
    <property type="evidence" value="ECO:0007669"/>
    <property type="project" value="UniProtKB-SubCell"/>
</dbReference>
<evidence type="ECO:0000313" key="10">
    <source>
        <dbReference type="EMBL" id="OAH25809.1"/>
    </source>
</evidence>
<dbReference type="PANTHER" id="PTHR45753:SF3">
    <property type="entry name" value="ORNITHINE TRANSCARBAMYLASE, MITOCHONDRIAL"/>
    <property type="match status" value="1"/>
</dbReference>
<dbReference type="RefSeq" id="WP_066840717.1">
    <property type="nucleotide sequence ID" value="NZ_CAKNMZ010000093.1"/>
</dbReference>
<protein>
    <recommendedName>
        <fullName evidence="4 7">Ornithine carbamoyltransferase</fullName>
        <shortName evidence="7">OTCase</shortName>
        <ecNumber evidence="3 7">2.1.3.3</ecNumber>
    </recommendedName>
</protein>
<dbReference type="PRINTS" id="PR00100">
    <property type="entry name" value="AOTCASE"/>
</dbReference>
<comment type="subcellular location">
    <subcellularLocation>
        <location evidence="7">Cytoplasm</location>
    </subcellularLocation>
</comment>
<dbReference type="InterPro" id="IPR006132">
    <property type="entry name" value="Asp/Orn_carbamoyltranf_P-bd"/>
</dbReference>
<comment type="catalytic activity">
    <reaction evidence="6 7">
        <text>carbamoyl phosphate + L-ornithine = L-citrulline + phosphate + H(+)</text>
        <dbReference type="Rhea" id="RHEA:19513"/>
        <dbReference type="ChEBI" id="CHEBI:15378"/>
        <dbReference type="ChEBI" id="CHEBI:43474"/>
        <dbReference type="ChEBI" id="CHEBI:46911"/>
        <dbReference type="ChEBI" id="CHEBI:57743"/>
        <dbReference type="ChEBI" id="CHEBI:58228"/>
        <dbReference type="EC" id="2.1.3.3"/>
    </reaction>
</comment>
<evidence type="ECO:0000313" key="11">
    <source>
        <dbReference type="Proteomes" id="UP000076947"/>
    </source>
</evidence>
<feature type="binding site" evidence="7">
    <location>
        <position position="245"/>
    </location>
    <ligand>
        <name>L-ornithine</name>
        <dbReference type="ChEBI" id="CHEBI:46911"/>
    </ligand>
</feature>
<evidence type="ECO:0000259" key="8">
    <source>
        <dbReference type="Pfam" id="PF00185"/>
    </source>
</evidence>
<feature type="binding site" evidence="7">
    <location>
        <position position="313"/>
    </location>
    <ligand>
        <name>carbamoyl phosphate</name>
        <dbReference type="ChEBI" id="CHEBI:58228"/>
    </ligand>
</feature>
<name>A0A177IAF5_9CORY</name>